<proteinExistence type="predicted"/>
<reference evidence="2 3" key="1">
    <citation type="submission" date="2017-11" db="EMBL/GenBank/DDBJ databases">
        <title>De novo assembly and phasing of dikaryotic genomes from two isolates of Puccinia coronata f. sp. avenae, the causal agent of oat crown rust.</title>
        <authorList>
            <person name="Miller M.E."/>
            <person name="Zhang Y."/>
            <person name="Omidvar V."/>
            <person name="Sperschneider J."/>
            <person name="Schwessinger B."/>
            <person name="Raley C."/>
            <person name="Palmer J.M."/>
            <person name="Garnica D."/>
            <person name="Upadhyaya N."/>
            <person name="Rathjen J."/>
            <person name="Taylor J.M."/>
            <person name="Park R.F."/>
            <person name="Dodds P.N."/>
            <person name="Hirsch C.D."/>
            <person name="Kianian S.F."/>
            <person name="Figueroa M."/>
        </authorList>
    </citation>
    <scope>NUCLEOTIDE SEQUENCE [LARGE SCALE GENOMIC DNA]</scope>
    <source>
        <strain evidence="2">12NC29</strain>
    </source>
</reference>
<dbReference type="AlphaFoldDB" id="A0A2N5VSA8"/>
<feature type="compositionally biased region" description="Basic and acidic residues" evidence="1">
    <location>
        <begin position="21"/>
        <end position="40"/>
    </location>
</feature>
<sequence length="119" mass="12468">MKGPLRRGGRVGCGSSAGSKRAADCHLMERFRRDDPHGRDAQVMPGDNGPPSLAHQAHAASRLILTSASSQTLASIFSFHYNNPSPPTLPRATINQAPPPPPAAITTTTTPSSSSRISS</sequence>
<protein>
    <submittedName>
        <fullName evidence="2">Uncharacterized protein</fullName>
    </submittedName>
</protein>
<feature type="region of interest" description="Disordered" evidence="1">
    <location>
        <begin position="81"/>
        <end position="119"/>
    </location>
</feature>
<name>A0A2N5VSA8_9BASI</name>
<feature type="region of interest" description="Disordered" evidence="1">
    <location>
        <begin position="1"/>
        <end position="55"/>
    </location>
</feature>
<organism evidence="2 3">
    <name type="scientific">Puccinia coronata f. sp. avenae</name>
    <dbReference type="NCBI Taxonomy" id="200324"/>
    <lineage>
        <taxon>Eukaryota</taxon>
        <taxon>Fungi</taxon>
        <taxon>Dikarya</taxon>
        <taxon>Basidiomycota</taxon>
        <taxon>Pucciniomycotina</taxon>
        <taxon>Pucciniomycetes</taxon>
        <taxon>Pucciniales</taxon>
        <taxon>Pucciniaceae</taxon>
        <taxon>Puccinia</taxon>
    </lineage>
</organism>
<evidence type="ECO:0000313" key="2">
    <source>
        <dbReference type="EMBL" id="PLW52888.1"/>
    </source>
</evidence>
<gene>
    <name evidence="2" type="ORF">PCANC_05734</name>
</gene>
<comment type="caution">
    <text evidence="2">The sequence shown here is derived from an EMBL/GenBank/DDBJ whole genome shotgun (WGS) entry which is preliminary data.</text>
</comment>
<keyword evidence="3" id="KW-1185">Reference proteome</keyword>
<dbReference type="EMBL" id="PGCJ01000071">
    <property type="protein sequence ID" value="PLW52888.1"/>
    <property type="molecule type" value="Genomic_DNA"/>
</dbReference>
<evidence type="ECO:0000256" key="1">
    <source>
        <dbReference type="SAM" id="MobiDB-lite"/>
    </source>
</evidence>
<dbReference type="Proteomes" id="UP000235388">
    <property type="component" value="Unassembled WGS sequence"/>
</dbReference>
<accession>A0A2N5VSA8</accession>
<feature type="compositionally biased region" description="Low complexity" evidence="1">
    <location>
        <begin position="104"/>
        <end position="119"/>
    </location>
</feature>
<evidence type="ECO:0000313" key="3">
    <source>
        <dbReference type="Proteomes" id="UP000235388"/>
    </source>
</evidence>